<feature type="signal peptide" evidence="11">
    <location>
        <begin position="1"/>
        <end position="24"/>
    </location>
</feature>
<dbReference type="SUPFAM" id="SSF161098">
    <property type="entry name" value="MetI-like"/>
    <property type="match status" value="1"/>
</dbReference>
<evidence type="ECO:0000256" key="1">
    <source>
        <dbReference type="ARBA" id="ARBA00003159"/>
    </source>
</evidence>
<dbReference type="InterPro" id="IPR001320">
    <property type="entry name" value="Iontro_rcpt_C"/>
</dbReference>
<keyword evidence="11" id="KW-0732">Signal</keyword>
<keyword evidence="6 10" id="KW-0812">Transmembrane</keyword>
<keyword evidence="14" id="KW-1185">Reference proteome</keyword>
<evidence type="ECO:0000259" key="12">
    <source>
        <dbReference type="PROSITE" id="PS50928"/>
    </source>
</evidence>
<dbReference type="CDD" id="cd13530">
    <property type="entry name" value="PBP2_peptides_like"/>
    <property type="match status" value="1"/>
</dbReference>
<dbReference type="EMBL" id="CP032485">
    <property type="protein sequence ID" value="QDH25111.1"/>
    <property type="molecule type" value="Genomic_DNA"/>
</dbReference>
<dbReference type="PROSITE" id="PS50928">
    <property type="entry name" value="ABC_TM1"/>
    <property type="match status" value="1"/>
</dbReference>
<dbReference type="KEGG" id="ntn:D5366_07680"/>
<evidence type="ECO:0000256" key="9">
    <source>
        <dbReference type="ARBA" id="ARBA00023136"/>
    </source>
</evidence>
<evidence type="ECO:0000313" key="13">
    <source>
        <dbReference type="EMBL" id="QDH25111.1"/>
    </source>
</evidence>
<feature type="transmembrane region" description="Helical" evidence="10">
    <location>
        <begin position="482"/>
        <end position="504"/>
    </location>
</feature>
<dbReference type="Gene3D" id="3.40.190.10">
    <property type="entry name" value="Periplasmic binding protein-like II"/>
    <property type="match status" value="2"/>
</dbReference>
<comment type="subcellular location">
    <subcellularLocation>
        <location evidence="2">Cell inner membrane</location>
        <topology evidence="2">Multi-pass membrane protein</topology>
    </subcellularLocation>
    <subcellularLocation>
        <location evidence="10">Cell membrane</location>
        <topology evidence="10">Multi-pass membrane protein</topology>
    </subcellularLocation>
</comment>
<dbReference type="SMART" id="SM00079">
    <property type="entry name" value="PBPe"/>
    <property type="match status" value="1"/>
</dbReference>
<evidence type="ECO:0000256" key="2">
    <source>
        <dbReference type="ARBA" id="ARBA00004429"/>
    </source>
</evidence>
<evidence type="ECO:0000256" key="3">
    <source>
        <dbReference type="ARBA" id="ARBA00010072"/>
    </source>
</evidence>
<dbReference type="PANTHER" id="PTHR30614:SF20">
    <property type="entry name" value="GLUTAMINE TRANSPORT SYSTEM PERMEASE PROTEIN GLNP"/>
    <property type="match status" value="1"/>
</dbReference>
<dbReference type="SUPFAM" id="SSF53850">
    <property type="entry name" value="Periplasmic binding protein-like II"/>
    <property type="match status" value="1"/>
</dbReference>
<dbReference type="InterPro" id="IPR001638">
    <property type="entry name" value="Solute-binding_3/MltF_N"/>
</dbReference>
<evidence type="ECO:0000313" key="14">
    <source>
        <dbReference type="Proteomes" id="UP000317214"/>
    </source>
</evidence>
<dbReference type="Pfam" id="PF00528">
    <property type="entry name" value="BPD_transp_1"/>
    <property type="match status" value="1"/>
</dbReference>
<evidence type="ECO:0000256" key="10">
    <source>
        <dbReference type="RuleBase" id="RU363032"/>
    </source>
</evidence>
<keyword evidence="4 10" id="KW-0813">Transport</keyword>
<sequence length="523" mass="57361">MNRFLTFLGMCLCVVAFSVQQVHAAETASQGVVPGALNPTDLPWSSDGEANVPYTFHDPAEEARITGFEYDLVAALGERMGLKSRFIQNDWDGLIPGLSRGLYAMVVDGIEMTPEHKAAVLFSHPYYITSNRIVVRKSMAHPPLTVGELQGRTVGTIKETSAERILRLDGHIAIRSYVEETNAFADLRNGRLDAILLDEPIALYYGTISDDMEIVGQPVGHTSYGIAFRKGEDQLCGRVDAALDAMTRDGTLHKILARWNLWTPAMAEFTGDHTQPDIAPTEWQRYRDAMEATTGHGWYVLVKRYVNFLPLIGRAALMTLAVSALAMVLAVVLGVSLALARHYGGWVLRTLAGLYVEIIRGTPLLIQVLFIFYGLPIIGIRLSPFVAGVLSLGLNYAAYEAENYRAGLLSVPKGQSEAAVALNMTHFQALRLVVVPQAFRTVVPVMTNDFISLLKDSSLVSVITLSELSQAYVRLSATYYDYFGTGLMVGAAYLLLGLPFVRLARIAERRMGRSMGSGSGRPH</sequence>
<dbReference type="RefSeq" id="WP_141492965.1">
    <property type="nucleotide sequence ID" value="NZ_CP032485.1"/>
</dbReference>
<dbReference type="AlphaFoldDB" id="A0A4Y6V918"/>
<dbReference type="InterPro" id="IPR000515">
    <property type="entry name" value="MetI-like"/>
</dbReference>
<protein>
    <submittedName>
        <fullName evidence="13">ABC transporter permease subunit</fullName>
    </submittedName>
</protein>
<accession>A0A4Y6V918</accession>
<evidence type="ECO:0000256" key="4">
    <source>
        <dbReference type="ARBA" id="ARBA00022448"/>
    </source>
</evidence>
<keyword evidence="9 10" id="KW-0472">Membrane</keyword>
<dbReference type="GO" id="GO:0043190">
    <property type="term" value="C:ATP-binding cassette (ABC) transporter complex"/>
    <property type="evidence" value="ECO:0007669"/>
    <property type="project" value="InterPro"/>
</dbReference>
<keyword evidence="7" id="KW-0029">Amino-acid transport</keyword>
<evidence type="ECO:0000256" key="8">
    <source>
        <dbReference type="ARBA" id="ARBA00022989"/>
    </source>
</evidence>
<feature type="transmembrane region" description="Helical" evidence="10">
    <location>
        <begin position="361"/>
        <end position="382"/>
    </location>
</feature>
<evidence type="ECO:0000256" key="11">
    <source>
        <dbReference type="SAM" id="SignalP"/>
    </source>
</evidence>
<dbReference type="SMART" id="SM00062">
    <property type="entry name" value="PBPb"/>
    <property type="match status" value="1"/>
</dbReference>
<dbReference type="NCBIfam" id="TIGR01726">
    <property type="entry name" value="HEQRo_perm_3TM"/>
    <property type="match status" value="1"/>
</dbReference>
<keyword evidence="8 10" id="KW-1133">Transmembrane helix</keyword>
<dbReference type="InterPro" id="IPR010065">
    <property type="entry name" value="AA_ABC_transptr_permease_3TM"/>
</dbReference>
<evidence type="ECO:0000256" key="6">
    <source>
        <dbReference type="ARBA" id="ARBA00022692"/>
    </source>
</evidence>
<dbReference type="GO" id="GO:0015276">
    <property type="term" value="F:ligand-gated monoatomic ion channel activity"/>
    <property type="evidence" value="ECO:0007669"/>
    <property type="project" value="InterPro"/>
</dbReference>
<feature type="domain" description="ABC transmembrane type-1" evidence="12">
    <location>
        <begin position="316"/>
        <end position="504"/>
    </location>
</feature>
<evidence type="ECO:0000256" key="7">
    <source>
        <dbReference type="ARBA" id="ARBA00022970"/>
    </source>
</evidence>
<name>A0A4Y6V918_9PROT</name>
<gene>
    <name evidence="13" type="ORF">D5366_07680</name>
</gene>
<proteinExistence type="inferred from homology"/>
<reference evidence="13 14" key="1">
    <citation type="submission" date="2018-09" db="EMBL/GenBank/DDBJ databases">
        <title>The complete genome sequence of Neokomagataea tanensis NBRC 106556(T).</title>
        <authorList>
            <person name="Chua K.-O."/>
            <person name="See-Too W.-S."/>
            <person name="Hong K.-W."/>
            <person name="Yin W.-F."/>
            <person name="Chan K.-G."/>
        </authorList>
    </citation>
    <scope>NUCLEOTIDE SEQUENCE [LARGE SCALE GENOMIC DNA]</scope>
    <source>
        <strain evidence="14">AH13 \ NBRC 106556</strain>
    </source>
</reference>
<feature type="transmembrane region" description="Helical" evidence="10">
    <location>
        <begin position="315"/>
        <end position="340"/>
    </location>
</feature>
<dbReference type="Gene3D" id="1.10.3720.10">
    <property type="entry name" value="MetI-like"/>
    <property type="match status" value="1"/>
</dbReference>
<dbReference type="Proteomes" id="UP000317214">
    <property type="component" value="Chromosome"/>
</dbReference>
<dbReference type="GO" id="GO:0006865">
    <property type="term" value="P:amino acid transport"/>
    <property type="evidence" value="ECO:0007669"/>
    <property type="project" value="UniProtKB-KW"/>
</dbReference>
<dbReference type="OrthoDB" id="7341446at2"/>
<dbReference type="Pfam" id="PF00497">
    <property type="entry name" value="SBP_bac_3"/>
    <property type="match status" value="1"/>
</dbReference>
<dbReference type="InterPro" id="IPR035906">
    <property type="entry name" value="MetI-like_sf"/>
</dbReference>
<keyword evidence="5" id="KW-1003">Cell membrane</keyword>
<evidence type="ECO:0000256" key="5">
    <source>
        <dbReference type="ARBA" id="ARBA00022475"/>
    </source>
</evidence>
<comment type="similarity">
    <text evidence="3">Belongs to the binding-protein-dependent transport system permease family. HisMQ subfamily.</text>
</comment>
<dbReference type="PANTHER" id="PTHR30614">
    <property type="entry name" value="MEMBRANE COMPONENT OF AMINO ACID ABC TRANSPORTER"/>
    <property type="match status" value="1"/>
</dbReference>
<dbReference type="CDD" id="cd06261">
    <property type="entry name" value="TM_PBP2"/>
    <property type="match status" value="1"/>
</dbReference>
<comment type="function">
    <text evidence="1">Part of the binding-protein-dependent transport system for glutamine; probably responsible for the translocation of the substrate across the membrane.</text>
</comment>
<organism evidence="13 14">
    <name type="scientific">Neokomagataea tanensis</name>
    <dbReference type="NCBI Taxonomy" id="661191"/>
    <lineage>
        <taxon>Bacteria</taxon>
        <taxon>Pseudomonadati</taxon>
        <taxon>Pseudomonadota</taxon>
        <taxon>Alphaproteobacteria</taxon>
        <taxon>Acetobacterales</taxon>
        <taxon>Acetobacteraceae</taxon>
        <taxon>Neokomagataea</taxon>
    </lineage>
</organism>
<feature type="chain" id="PRO_5021231619" evidence="11">
    <location>
        <begin position="25"/>
        <end position="523"/>
    </location>
</feature>
<dbReference type="InterPro" id="IPR043429">
    <property type="entry name" value="ArtM/GltK/GlnP/TcyL/YhdX-like"/>
</dbReference>